<keyword evidence="1" id="KW-0175">Coiled coil</keyword>
<sequence length="129" mass="15366">MIDKIKNPNELFDFINIISLITPPNRKNKHHFKKLISSRIGNKYKEQQELAKNKLEFLDDIEKLDLAKESLKKLQEEDKEDKKEILSLIEDIIFFDYQVLPAERKFYKLAKKSLETESHPITPSIEFFE</sequence>
<reference evidence="2" key="1">
    <citation type="submission" date="2018-05" db="EMBL/GenBank/DDBJ databases">
        <authorList>
            <person name="Lanie J.A."/>
            <person name="Ng W.-L."/>
            <person name="Kazmierczak K.M."/>
            <person name="Andrzejewski T.M."/>
            <person name="Davidsen T.M."/>
            <person name="Wayne K.J."/>
            <person name="Tettelin H."/>
            <person name="Glass J.I."/>
            <person name="Rusch D."/>
            <person name="Podicherti R."/>
            <person name="Tsui H.-C.T."/>
            <person name="Winkler M.E."/>
        </authorList>
    </citation>
    <scope>NUCLEOTIDE SEQUENCE</scope>
</reference>
<feature type="coiled-coil region" evidence="1">
    <location>
        <begin position="64"/>
        <end position="91"/>
    </location>
</feature>
<name>A0A383A1X2_9ZZZZ</name>
<dbReference type="AlphaFoldDB" id="A0A383A1X2"/>
<organism evidence="2">
    <name type="scientific">marine metagenome</name>
    <dbReference type="NCBI Taxonomy" id="408172"/>
    <lineage>
        <taxon>unclassified sequences</taxon>
        <taxon>metagenomes</taxon>
        <taxon>ecological metagenomes</taxon>
    </lineage>
</organism>
<evidence type="ECO:0000313" key="2">
    <source>
        <dbReference type="EMBL" id="SVE01847.1"/>
    </source>
</evidence>
<feature type="non-terminal residue" evidence="2">
    <location>
        <position position="129"/>
    </location>
</feature>
<protein>
    <recommendedName>
        <fullName evidence="3">Co-chaperone DjlA N-terminal domain-containing protein</fullName>
    </recommendedName>
</protein>
<evidence type="ECO:0008006" key="3">
    <source>
        <dbReference type="Google" id="ProtNLM"/>
    </source>
</evidence>
<proteinExistence type="predicted"/>
<accession>A0A383A1X2</accession>
<evidence type="ECO:0000256" key="1">
    <source>
        <dbReference type="SAM" id="Coils"/>
    </source>
</evidence>
<dbReference type="EMBL" id="UINC01188565">
    <property type="protein sequence ID" value="SVE01847.1"/>
    <property type="molecule type" value="Genomic_DNA"/>
</dbReference>
<gene>
    <name evidence="2" type="ORF">METZ01_LOCUS454701</name>
</gene>